<protein>
    <submittedName>
        <fullName evidence="1">Uncharacterized protein</fullName>
    </submittedName>
</protein>
<evidence type="ECO:0000313" key="2">
    <source>
        <dbReference type="Proteomes" id="UP000240377"/>
    </source>
</evidence>
<accession>A0A2K9VD73</accession>
<dbReference type="Proteomes" id="UP000240377">
    <property type="component" value="Segment"/>
</dbReference>
<organism evidence="1 2">
    <name type="scientific">Lactobacillus phage Semele</name>
    <dbReference type="NCBI Taxonomy" id="2079433"/>
    <lineage>
        <taxon>Viruses</taxon>
        <taxon>Duplodnaviria</taxon>
        <taxon>Heunggongvirae</taxon>
        <taxon>Uroviricota</taxon>
        <taxon>Caudoviricetes</taxon>
        <taxon>Herelleviridae</taxon>
        <taxon>Harbinvirus</taxon>
        <taxon>Harbinvirus semele</taxon>
    </lineage>
</organism>
<dbReference type="KEGG" id="vg:54988936"/>
<sequence>MTFSEAVQAMLSGEKIARVNSRGHGYIMIDDDDDGNVVDGEGAMYRFSKNDFVGGWKIVNIPAIGSLLKKYGKYYRLIRDTDGTYAILDASTYVEEIRGITEENLIRDLTHYGFDIG</sequence>
<dbReference type="RefSeq" id="YP_009798474.1">
    <property type="nucleotide sequence ID" value="NC_047926.1"/>
</dbReference>
<dbReference type="GeneID" id="54988936"/>
<evidence type="ECO:0000313" key="1">
    <source>
        <dbReference type="EMBL" id="AUV60155.1"/>
    </source>
</evidence>
<reference evidence="1" key="1">
    <citation type="submission" date="2018-01" db="EMBL/GenBank/DDBJ databases">
        <title>Lactobacillus phages that infect wine-derived L. plantarum strains.</title>
        <authorList>
            <person name="Kyrkou I."/>
            <person name="Hestbjerg Hansen L."/>
        </authorList>
    </citation>
    <scope>NUCLEOTIDE SEQUENCE [LARGE SCALE GENOMIC DNA]</scope>
</reference>
<dbReference type="EMBL" id="MG765279">
    <property type="protein sequence ID" value="AUV60155.1"/>
    <property type="molecule type" value="Genomic_DNA"/>
</dbReference>
<keyword evidence="2" id="KW-1185">Reference proteome</keyword>
<name>A0A2K9VD73_9CAUD</name>
<proteinExistence type="predicted"/>